<sequence>MDTYEKQKPSATPDGHKSLRKKFVRTLKGKPALKEIYGEPMKVYLRVRPLSESELIAGESQDCLQFEDDTSIVVQPPNDSASFKNQSRTGMHAVHRFDFSHVFGPETSQKNLFKDTTLDVVKDFVRGQNCLTFSYGVTNAGKTYTIYGSGRDIGILPRTLNAVFESFKDKIYTRTNMKPKFFSDVITLTNAQESKEESKKQTVLTMAEHSTFSEDVNRITSWLSSPHLKYLTDEEFSIDLHSDLEIDERDQFALWISFAEIYNEQIFDLLEPLNVKEKKRTVLKLGDDKNGNPYIKGLKHVLVCNQEEACKVLKIGQQNQRNASTKLNNNSSRSHCIFNLKLARLTVNHQGEANIVKVSQLSFVDLAGSERYSKTQNSGDRLKEAANINTSLMTLGKCVEQLKYNQSHRSNPKNVPFRESKLTRLFQVFFCGQGKVSMIVNVSQCASAFDETFHALKFSAIARKVATISVESSSYIEDLPKHDFQQLMSIIKTLQAKVTDEAMKKAMMELRIREEVAQEMNEQIAEIENMYSNLLKTERHINEEVLEKRIEILTNSVRKSQRQKRISAMEVFEDSDDEYVSSILYHREQMKVKEQAQIIQCMKETIEKQKDIISGLREEVATGDFVPCTREASVEDLTEMVFTTPPSQRGSYIADPCTEEPGTKSNKKGILNKLEDLKDSGSSSISRSAKKLKRKMFHGSPSSPRSFSPLSSAKKDKTEERLLKKSMKNSPKRSLRSRKL</sequence>
<dbReference type="PROSITE" id="PS00411">
    <property type="entry name" value="KINESIN_MOTOR_1"/>
    <property type="match status" value="1"/>
</dbReference>
<dbReference type="PANTHER" id="PTHR47970:SF29">
    <property type="entry name" value="KINESIN FAMILY MEMBER 20B"/>
    <property type="match status" value="1"/>
</dbReference>
<evidence type="ECO:0000313" key="15">
    <source>
        <dbReference type="Proteomes" id="UP001152795"/>
    </source>
</evidence>
<dbReference type="OrthoDB" id="2403182at2759"/>
<dbReference type="GO" id="GO:0005524">
    <property type="term" value="F:ATP binding"/>
    <property type="evidence" value="ECO:0007669"/>
    <property type="project" value="UniProtKB-UniRule"/>
</dbReference>
<protein>
    <recommendedName>
        <fullName evidence="11">Kinesin-like protein</fullName>
    </recommendedName>
</protein>
<keyword evidence="5 10" id="KW-0547">Nucleotide-binding</keyword>
<dbReference type="GO" id="GO:0008017">
    <property type="term" value="F:microtubule binding"/>
    <property type="evidence" value="ECO:0007669"/>
    <property type="project" value="InterPro"/>
</dbReference>
<dbReference type="Pfam" id="PF00225">
    <property type="entry name" value="Kinesin"/>
    <property type="match status" value="1"/>
</dbReference>
<feature type="compositionally biased region" description="Low complexity" evidence="13">
    <location>
        <begin position="700"/>
        <end position="712"/>
    </location>
</feature>
<feature type="coiled-coil region" evidence="12">
    <location>
        <begin position="510"/>
        <end position="563"/>
    </location>
</feature>
<gene>
    <name evidence="14" type="ORF">PACLA_8A020879</name>
</gene>
<dbReference type="SUPFAM" id="SSF52540">
    <property type="entry name" value="P-loop containing nucleoside triphosphate hydrolases"/>
    <property type="match status" value="1"/>
</dbReference>
<dbReference type="InterPro" id="IPR027417">
    <property type="entry name" value="P-loop_NTPase"/>
</dbReference>
<dbReference type="PANTHER" id="PTHR47970">
    <property type="entry name" value="KINESIN-LIKE PROTEIN KIF11"/>
    <property type="match status" value="1"/>
</dbReference>
<evidence type="ECO:0000256" key="9">
    <source>
        <dbReference type="ARBA" id="ARBA00023212"/>
    </source>
</evidence>
<dbReference type="GO" id="GO:0005634">
    <property type="term" value="C:nucleus"/>
    <property type="evidence" value="ECO:0007669"/>
    <property type="project" value="TreeGrafter"/>
</dbReference>
<keyword evidence="9" id="KW-0206">Cytoskeleton</keyword>
<dbReference type="InterPro" id="IPR047149">
    <property type="entry name" value="KIF11-like"/>
</dbReference>
<dbReference type="GO" id="GO:0007018">
    <property type="term" value="P:microtubule-based movement"/>
    <property type="evidence" value="ECO:0007669"/>
    <property type="project" value="InterPro"/>
</dbReference>
<dbReference type="SMART" id="SM00129">
    <property type="entry name" value="KISc"/>
    <property type="match status" value="1"/>
</dbReference>
<dbReference type="GO" id="GO:0005876">
    <property type="term" value="C:spindle microtubule"/>
    <property type="evidence" value="ECO:0007669"/>
    <property type="project" value="TreeGrafter"/>
</dbReference>
<evidence type="ECO:0000313" key="14">
    <source>
        <dbReference type="EMBL" id="CAB3978097.1"/>
    </source>
</evidence>
<feature type="compositionally biased region" description="Basic and acidic residues" evidence="13">
    <location>
        <begin position="713"/>
        <end position="723"/>
    </location>
</feature>
<feature type="compositionally biased region" description="Basic residues" evidence="13">
    <location>
        <begin position="688"/>
        <end position="697"/>
    </location>
</feature>
<evidence type="ECO:0000256" key="4">
    <source>
        <dbReference type="ARBA" id="ARBA00022701"/>
    </source>
</evidence>
<name>A0A6S7FKN1_PARCT</name>
<evidence type="ECO:0000256" key="3">
    <source>
        <dbReference type="ARBA" id="ARBA00022553"/>
    </source>
</evidence>
<evidence type="ECO:0000256" key="13">
    <source>
        <dbReference type="SAM" id="MobiDB-lite"/>
    </source>
</evidence>
<evidence type="ECO:0000256" key="2">
    <source>
        <dbReference type="ARBA" id="ARBA00022490"/>
    </source>
</evidence>
<feature type="compositionally biased region" description="Basic residues" evidence="13">
    <location>
        <begin position="724"/>
        <end position="740"/>
    </location>
</feature>
<comment type="similarity">
    <text evidence="10 11">Belongs to the TRAFAC class myosin-kinesin ATPase superfamily. Kinesin family.</text>
</comment>
<keyword evidence="4 11" id="KW-0493">Microtubule</keyword>
<evidence type="ECO:0000256" key="1">
    <source>
        <dbReference type="ARBA" id="ARBA00004186"/>
    </source>
</evidence>
<dbReference type="InterPro" id="IPR036961">
    <property type="entry name" value="Kinesin_motor_dom_sf"/>
</dbReference>
<dbReference type="EMBL" id="CACRXK020000089">
    <property type="protein sequence ID" value="CAB3978097.1"/>
    <property type="molecule type" value="Genomic_DNA"/>
</dbReference>
<dbReference type="GO" id="GO:0008574">
    <property type="term" value="F:plus-end-directed microtubule motor activity"/>
    <property type="evidence" value="ECO:0007669"/>
    <property type="project" value="TreeGrafter"/>
</dbReference>
<feature type="region of interest" description="Disordered" evidence="13">
    <location>
        <begin position="1"/>
        <end position="20"/>
    </location>
</feature>
<dbReference type="InterPro" id="IPR019821">
    <property type="entry name" value="Kinesin_motor_CS"/>
</dbReference>
<keyword evidence="3" id="KW-0597">Phosphoprotein</keyword>
<proteinExistence type="inferred from homology"/>
<dbReference type="GO" id="GO:0051231">
    <property type="term" value="P:spindle elongation"/>
    <property type="evidence" value="ECO:0007669"/>
    <property type="project" value="TreeGrafter"/>
</dbReference>
<dbReference type="PROSITE" id="PS50067">
    <property type="entry name" value="KINESIN_MOTOR_2"/>
    <property type="match status" value="1"/>
</dbReference>
<evidence type="ECO:0000256" key="12">
    <source>
        <dbReference type="SAM" id="Coils"/>
    </source>
</evidence>
<dbReference type="GO" id="GO:0072686">
    <property type="term" value="C:mitotic spindle"/>
    <property type="evidence" value="ECO:0007669"/>
    <property type="project" value="TreeGrafter"/>
</dbReference>
<keyword evidence="15" id="KW-1185">Reference proteome</keyword>
<reference evidence="14" key="1">
    <citation type="submission" date="2020-04" db="EMBL/GenBank/DDBJ databases">
        <authorList>
            <person name="Alioto T."/>
            <person name="Alioto T."/>
            <person name="Gomez Garrido J."/>
        </authorList>
    </citation>
    <scope>NUCLEOTIDE SEQUENCE</scope>
    <source>
        <strain evidence="14">A484AB</strain>
    </source>
</reference>
<evidence type="ECO:0000256" key="10">
    <source>
        <dbReference type="PROSITE-ProRule" id="PRU00283"/>
    </source>
</evidence>
<dbReference type="GO" id="GO:0090307">
    <property type="term" value="P:mitotic spindle assembly"/>
    <property type="evidence" value="ECO:0007669"/>
    <property type="project" value="TreeGrafter"/>
</dbReference>
<evidence type="ECO:0000256" key="5">
    <source>
        <dbReference type="ARBA" id="ARBA00022741"/>
    </source>
</evidence>
<dbReference type="InterPro" id="IPR001752">
    <property type="entry name" value="Kinesin_motor_dom"/>
</dbReference>
<evidence type="ECO:0000256" key="8">
    <source>
        <dbReference type="ARBA" id="ARBA00023175"/>
    </source>
</evidence>
<dbReference type="Proteomes" id="UP001152795">
    <property type="component" value="Unassembled WGS sequence"/>
</dbReference>
<evidence type="ECO:0000256" key="6">
    <source>
        <dbReference type="ARBA" id="ARBA00022840"/>
    </source>
</evidence>
<evidence type="ECO:0000256" key="11">
    <source>
        <dbReference type="RuleBase" id="RU000394"/>
    </source>
</evidence>
<evidence type="ECO:0000256" key="7">
    <source>
        <dbReference type="ARBA" id="ARBA00023054"/>
    </source>
</evidence>
<keyword evidence="8 10" id="KW-0505">Motor protein</keyword>
<dbReference type="Gene3D" id="3.40.850.10">
    <property type="entry name" value="Kinesin motor domain"/>
    <property type="match status" value="1"/>
</dbReference>
<keyword evidence="2" id="KW-0963">Cytoplasm</keyword>
<feature type="region of interest" description="Disordered" evidence="13">
    <location>
        <begin position="644"/>
        <end position="740"/>
    </location>
</feature>
<comment type="caution">
    <text evidence="14">The sequence shown here is derived from an EMBL/GenBank/DDBJ whole genome shotgun (WGS) entry which is preliminary data.</text>
</comment>
<organism evidence="14 15">
    <name type="scientific">Paramuricea clavata</name>
    <name type="common">Red gorgonian</name>
    <name type="synonym">Violescent sea-whip</name>
    <dbReference type="NCBI Taxonomy" id="317549"/>
    <lineage>
        <taxon>Eukaryota</taxon>
        <taxon>Metazoa</taxon>
        <taxon>Cnidaria</taxon>
        <taxon>Anthozoa</taxon>
        <taxon>Octocorallia</taxon>
        <taxon>Malacalcyonacea</taxon>
        <taxon>Plexauridae</taxon>
        <taxon>Paramuricea</taxon>
    </lineage>
</organism>
<accession>A0A6S7FKN1</accession>
<feature type="binding site" evidence="10">
    <location>
        <begin position="136"/>
        <end position="143"/>
    </location>
    <ligand>
        <name>ATP</name>
        <dbReference type="ChEBI" id="CHEBI:30616"/>
    </ligand>
</feature>
<keyword evidence="6 10" id="KW-0067">ATP-binding</keyword>
<dbReference type="PRINTS" id="PR00380">
    <property type="entry name" value="KINESINHEAVY"/>
</dbReference>
<dbReference type="AlphaFoldDB" id="A0A6S7FKN1"/>
<keyword evidence="7 12" id="KW-0175">Coiled coil</keyword>
<comment type="subcellular location">
    <subcellularLocation>
        <location evidence="1">Cytoplasm</location>
        <location evidence="1">Cytoskeleton</location>
        <location evidence="1">Spindle</location>
    </subcellularLocation>
</comment>